<feature type="chain" id="PRO_5047482265" evidence="2">
    <location>
        <begin position="32"/>
        <end position="339"/>
    </location>
</feature>
<dbReference type="Gene3D" id="3.40.190.10">
    <property type="entry name" value="Periplasmic binding protein-like II"/>
    <property type="match status" value="2"/>
</dbReference>
<evidence type="ECO:0000313" key="4">
    <source>
        <dbReference type="EMBL" id="GHG66018.1"/>
    </source>
</evidence>
<feature type="signal peptide" evidence="2">
    <location>
        <begin position="1"/>
        <end position="31"/>
    </location>
</feature>
<gene>
    <name evidence="4" type="primary">pstS</name>
    <name evidence="4" type="ORF">GCM10010919_13820</name>
</gene>
<keyword evidence="5" id="KW-1185">Reference proteome</keyword>
<accession>A0ABQ3KWM3</accession>
<sequence length="339" mass="36845">MLLDSKTMQFSRFSVLGLLACALLLPGYVSAGQQAAADFAEQEYPALSSPALSKLTGTLSSNGSDTLHNMMMLWRREFVAKHPQLNIQIQSSGSATAPVALIEGTASFGPMSRPMIMAEQRRFRNRFGYDAYAVPVALDMLALYVHQDNPLQQISMAELEGVYAQNRRCSYHPAVTLWGDLGLTGAWQFRPLAVYGRNPASGTYAFFRQRALCNDDFQNKVQQLPGAAAVVRAVSLSVNGLGYSGFGQQIAGVKMLAVSKDPESAAILPSAEHALSGAYPLARLLYIYVNKPPAQLLPAAEREFMRFILSAKGQQLLLSDGLVPIPEELVSQISQELGL</sequence>
<dbReference type="PANTHER" id="PTHR30570:SF6">
    <property type="entry name" value="PHOSPHATE-BINDING PROTEIN PSTS"/>
    <property type="match status" value="1"/>
</dbReference>
<dbReference type="CDD" id="cd13653">
    <property type="entry name" value="PBP2_phosphate_like_1"/>
    <property type="match status" value="1"/>
</dbReference>
<feature type="domain" description="PBP" evidence="3">
    <location>
        <begin position="53"/>
        <end position="311"/>
    </location>
</feature>
<proteinExistence type="predicted"/>
<comment type="caution">
    <text evidence="4">The sequence shown here is derived from an EMBL/GenBank/DDBJ whole genome shotgun (WGS) entry which is preliminary data.</text>
</comment>
<dbReference type="SUPFAM" id="SSF53850">
    <property type="entry name" value="Periplasmic binding protein-like II"/>
    <property type="match status" value="1"/>
</dbReference>
<keyword evidence="1 2" id="KW-0732">Signal</keyword>
<organism evidence="4 5">
    <name type="scientific">Alishewanella longhuensis</name>
    <dbReference type="NCBI Taxonomy" id="1091037"/>
    <lineage>
        <taxon>Bacteria</taxon>
        <taxon>Pseudomonadati</taxon>
        <taxon>Pseudomonadota</taxon>
        <taxon>Gammaproteobacteria</taxon>
        <taxon>Alteromonadales</taxon>
        <taxon>Alteromonadaceae</taxon>
        <taxon>Alishewanella</taxon>
    </lineage>
</organism>
<evidence type="ECO:0000256" key="2">
    <source>
        <dbReference type="SAM" id="SignalP"/>
    </source>
</evidence>
<dbReference type="InterPro" id="IPR024370">
    <property type="entry name" value="PBP_domain"/>
</dbReference>
<dbReference type="EMBL" id="BNAO01000002">
    <property type="protein sequence ID" value="GHG66018.1"/>
    <property type="molecule type" value="Genomic_DNA"/>
</dbReference>
<evidence type="ECO:0000256" key="1">
    <source>
        <dbReference type="ARBA" id="ARBA00022729"/>
    </source>
</evidence>
<reference evidence="5" key="1">
    <citation type="journal article" date="2019" name="Int. J. Syst. Evol. Microbiol.">
        <title>The Global Catalogue of Microorganisms (GCM) 10K type strain sequencing project: providing services to taxonomists for standard genome sequencing and annotation.</title>
        <authorList>
            <consortium name="The Broad Institute Genomics Platform"/>
            <consortium name="The Broad Institute Genome Sequencing Center for Infectious Disease"/>
            <person name="Wu L."/>
            <person name="Ma J."/>
        </authorList>
    </citation>
    <scope>NUCLEOTIDE SEQUENCE [LARGE SCALE GENOMIC DNA]</scope>
    <source>
        <strain evidence="5">CGMCC 1.7003</strain>
    </source>
</reference>
<evidence type="ECO:0000313" key="5">
    <source>
        <dbReference type="Proteomes" id="UP000659697"/>
    </source>
</evidence>
<dbReference type="InterPro" id="IPR050811">
    <property type="entry name" value="Phosphate_ABC_transporter"/>
</dbReference>
<dbReference type="Proteomes" id="UP000659697">
    <property type="component" value="Unassembled WGS sequence"/>
</dbReference>
<protein>
    <submittedName>
        <fullName evidence="4">Phosphate-binding protein PstS</fullName>
    </submittedName>
</protein>
<dbReference type="Pfam" id="PF12849">
    <property type="entry name" value="PBP_like_2"/>
    <property type="match status" value="1"/>
</dbReference>
<dbReference type="PANTHER" id="PTHR30570">
    <property type="entry name" value="PERIPLASMIC PHOSPHATE BINDING COMPONENT OF PHOSPHATE ABC TRANSPORTER"/>
    <property type="match status" value="1"/>
</dbReference>
<evidence type="ECO:0000259" key="3">
    <source>
        <dbReference type="Pfam" id="PF12849"/>
    </source>
</evidence>
<name>A0ABQ3KWM3_9ALTE</name>